<reference evidence="1" key="2">
    <citation type="journal article" date="2015" name="Fish Shellfish Immunol.">
        <title>Early steps in the European eel (Anguilla anguilla)-Vibrio vulnificus interaction in the gills: Role of the RtxA13 toxin.</title>
        <authorList>
            <person name="Callol A."/>
            <person name="Pajuelo D."/>
            <person name="Ebbesson L."/>
            <person name="Teles M."/>
            <person name="MacKenzie S."/>
            <person name="Amaro C."/>
        </authorList>
    </citation>
    <scope>NUCLEOTIDE SEQUENCE</scope>
</reference>
<proteinExistence type="predicted"/>
<dbReference type="EMBL" id="GBXM01005662">
    <property type="protein sequence ID" value="JAI02916.1"/>
    <property type="molecule type" value="Transcribed_RNA"/>
</dbReference>
<organism evidence="1">
    <name type="scientific">Anguilla anguilla</name>
    <name type="common">European freshwater eel</name>
    <name type="synonym">Muraena anguilla</name>
    <dbReference type="NCBI Taxonomy" id="7936"/>
    <lineage>
        <taxon>Eukaryota</taxon>
        <taxon>Metazoa</taxon>
        <taxon>Chordata</taxon>
        <taxon>Craniata</taxon>
        <taxon>Vertebrata</taxon>
        <taxon>Euteleostomi</taxon>
        <taxon>Actinopterygii</taxon>
        <taxon>Neopterygii</taxon>
        <taxon>Teleostei</taxon>
        <taxon>Anguilliformes</taxon>
        <taxon>Anguillidae</taxon>
        <taxon>Anguilla</taxon>
    </lineage>
</organism>
<evidence type="ECO:0000313" key="1">
    <source>
        <dbReference type="EMBL" id="JAI02916.1"/>
    </source>
</evidence>
<reference evidence="1" key="1">
    <citation type="submission" date="2014-11" db="EMBL/GenBank/DDBJ databases">
        <authorList>
            <person name="Amaro Gonzalez C."/>
        </authorList>
    </citation>
    <scope>NUCLEOTIDE SEQUENCE</scope>
</reference>
<sequence length="85" mass="9672">MCCARMLCFACEDVGLNRAQCGPPYRSSNAGQHLSFIFCSFITLYLQWGSNSVPTKEGLHLCFFLLHPVILDTFLKNLIWCYSET</sequence>
<accession>A0A0E9XM52</accession>
<dbReference type="AlphaFoldDB" id="A0A0E9XM52"/>
<name>A0A0E9XM52_ANGAN</name>
<protein>
    <submittedName>
        <fullName evidence="1">Uncharacterized protein</fullName>
    </submittedName>
</protein>